<evidence type="ECO:0000256" key="6">
    <source>
        <dbReference type="ARBA" id="ARBA00023136"/>
    </source>
</evidence>
<accession>A0AAU9CPT0</accession>
<evidence type="ECO:0000256" key="2">
    <source>
        <dbReference type="ARBA" id="ARBA00009784"/>
    </source>
</evidence>
<reference evidence="9" key="1">
    <citation type="journal article" date="2024" name="Int. J. Syst. Evol. Microbiol.">
        <title>Methylomarinovum tepidoasis sp. nov., a moderately thermophilic methanotroph of the family Methylothermaceae isolated from a deep-sea hydrothermal field.</title>
        <authorList>
            <person name="Hirayama H."/>
            <person name="Takaki Y."/>
            <person name="Abe M."/>
            <person name="Miyazaki M."/>
            <person name="Uematsu K."/>
            <person name="Matsui Y."/>
            <person name="Takai K."/>
        </authorList>
    </citation>
    <scope>NUCLEOTIDE SEQUENCE [LARGE SCALE GENOMIC DNA]</scope>
    <source>
        <strain evidence="9">IN45</strain>
    </source>
</reference>
<comment type="similarity">
    <text evidence="2 7">Belongs to the UPF0056 (MarC) family.</text>
</comment>
<dbReference type="GO" id="GO:0005886">
    <property type="term" value="C:plasma membrane"/>
    <property type="evidence" value="ECO:0007669"/>
    <property type="project" value="UniProtKB-SubCell"/>
</dbReference>
<dbReference type="PANTHER" id="PTHR33508:SF1">
    <property type="entry name" value="UPF0056 MEMBRANE PROTEIN YHCE"/>
    <property type="match status" value="1"/>
</dbReference>
<evidence type="ECO:0000256" key="1">
    <source>
        <dbReference type="ARBA" id="ARBA00004651"/>
    </source>
</evidence>
<dbReference type="EMBL" id="AP024718">
    <property type="protein sequence ID" value="BCX89677.1"/>
    <property type="molecule type" value="Genomic_DNA"/>
</dbReference>
<evidence type="ECO:0000256" key="3">
    <source>
        <dbReference type="ARBA" id="ARBA00022475"/>
    </source>
</evidence>
<feature type="transmembrane region" description="Helical" evidence="7">
    <location>
        <begin position="42"/>
        <end position="61"/>
    </location>
</feature>
<evidence type="ECO:0000256" key="5">
    <source>
        <dbReference type="ARBA" id="ARBA00022989"/>
    </source>
</evidence>
<feature type="transmembrane region" description="Helical" evidence="7">
    <location>
        <begin position="113"/>
        <end position="141"/>
    </location>
</feature>
<evidence type="ECO:0000256" key="7">
    <source>
        <dbReference type="RuleBase" id="RU362048"/>
    </source>
</evidence>
<keyword evidence="3" id="KW-1003">Cell membrane</keyword>
<feature type="transmembrane region" description="Helical" evidence="7">
    <location>
        <begin position="67"/>
        <end position="92"/>
    </location>
</feature>
<dbReference type="RefSeq" id="WP_286292094.1">
    <property type="nucleotide sequence ID" value="NZ_AP024718.1"/>
</dbReference>
<name>A0AAU9CPT0_9GAMM</name>
<feature type="transmembrane region" description="Helical" evidence="7">
    <location>
        <begin position="147"/>
        <end position="167"/>
    </location>
</feature>
<dbReference type="InterPro" id="IPR002771">
    <property type="entry name" value="Multi_antbiot-R_MarC"/>
</dbReference>
<gene>
    <name evidence="8" type="ORF">MIN45_P2050</name>
</gene>
<evidence type="ECO:0000313" key="8">
    <source>
        <dbReference type="EMBL" id="BCX89677.1"/>
    </source>
</evidence>
<dbReference type="Proteomes" id="UP001321450">
    <property type="component" value="Chromosome"/>
</dbReference>
<organism evidence="8 9">
    <name type="scientific">Methylomarinovum tepidoasis</name>
    <dbReference type="NCBI Taxonomy" id="2840183"/>
    <lineage>
        <taxon>Bacteria</taxon>
        <taxon>Pseudomonadati</taxon>
        <taxon>Pseudomonadota</taxon>
        <taxon>Gammaproteobacteria</taxon>
        <taxon>Methylococcales</taxon>
        <taxon>Methylothermaceae</taxon>
        <taxon>Methylomarinovum</taxon>
    </lineage>
</organism>
<protein>
    <recommendedName>
        <fullName evidence="7">UPF0056 membrane protein</fullName>
    </recommendedName>
</protein>
<keyword evidence="9" id="KW-1185">Reference proteome</keyword>
<comment type="subcellular location">
    <subcellularLocation>
        <location evidence="1 7">Cell membrane</location>
        <topology evidence="1 7">Multi-pass membrane protein</topology>
    </subcellularLocation>
</comment>
<keyword evidence="4 7" id="KW-0812">Transmembrane</keyword>
<dbReference type="AlphaFoldDB" id="A0AAU9CPT0"/>
<sequence length="212" mass="22123">MPEYGFYLQAFIGFLAIVNPMGAVPVFLALTSDRSHEERHAIARTAALTVLLVLLAALWGGDVVLRFFGIGIPAFRVGGGLLIILMAIAMLHARQSHAAHTEDEAAEASEREAIGVVPLGIPLMAGPGAISLVIVIAHQVASILDRLWLSLCVAAVAVIVWIVLHLAEPIGSALGVTGLNIMVRIMGLLLAAIGVQILAEGGVALVLGLLPE</sequence>
<evidence type="ECO:0000256" key="4">
    <source>
        <dbReference type="ARBA" id="ARBA00022692"/>
    </source>
</evidence>
<proteinExistence type="inferred from homology"/>
<dbReference type="PANTHER" id="PTHR33508">
    <property type="entry name" value="UPF0056 MEMBRANE PROTEIN YHCE"/>
    <property type="match status" value="1"/>
</dbReference>
<evidence type="ECO:0000313" key="9">
    <source>
        <dbReference type="Proteomes" id="UP001321450"/>
    </source>
</evidence>
<keyword evidence="6 7" id="KW-0472">Membrane</keyword>
<keyword evidence="5 7" id="KW-1133">Transmembrane helix</keyword>
<dbReference type="NCBIfam" id="TIGR00427">
    <property type="entry name" value="NAAT family transporter"/>
    <property type="match status" value="1"/>
</dbReference>
<dbReference type="KEGG" id="meiy:MIN45_P2050"/>
<dbReference type="Pfam" id="PF01914">
    <property type="entry name" value="MarC"/>
    <property type="match status" value="1"/>
</dbReference>
<feature type="transmembrane region" description="Helical" evidence="7">
    <location>
        <begin position="6"/>
        <end position="30"/>
    </location>
</feature>
<feature type="transmembrane region" description="Helical" evidence="7">
    <location>
        <begin position="188"/>
        <end position="210"/>
    </location>
</feature>